<keyword evidence="2" id="KW-0689">Ribosomal protein</keyword>
<dbReference type="Gene3D" id="2.30.30.70">
    <property type="entry name" value="Ribosomal protein L21"/>
    <property type="match status" value="1"/>
</dbReference>
<dbReference type="Proteomes" id="UP001162483">
    <property type="component" value="Unassembled WGS sequence"/>
</dbReference>
<dbReference type="Pfam" id="PF01157">
    <property type="entry name" value="Ribosomal_L21e"/>
    <property type="match status" value="1"/>
</dbReference>
<dbReference type="PANTHER" id="PTHR20981">
    <property type="entry name" value="60S RIBOSOMAL PROTEIN L21"/>
    <property type="match status" value="1"/>
</dbReference>
<evidence type="ECO:0000256" key="3">
    <source>
        <dbReference type="ARBA" id="ARBA00023274"/>
    </source>
</evidence>
<dbReference type="EMBL" id="CATNWA010000080">
    <property type="protein sequence ID" value="CAI9532711.1"/>
    <property type="molecule type" value="Genomic_DNA"/>
</dbReference>
<evidence type="ECO:0000256" key="2">
    <source>
        <dbReference type="ARBA" id="ARBA00022980"/>
    </source>
</evidence>
<comment type="caution">
    <text evidence="5">The sequence shown here is derived from an EMBL/GenBank/DDBJ whole genome shotgun (WGS) entry which is preliminary data.</text>
</comment>
<dbReference type="SUPFAM" id="SSF50104">
    <property type="entry name" value="Translation proteins SH3-like domain"/>
    <property type="match status" value="1"/>
</dbReference>
<keyword evidence="3" id="KW-0687">Ribonucleoprotein</keyword>
<evidence type="ECO:0000256" key="4">
    <source>
        <dbReference type="ARBA" id="ARBA00035327"/>
    </source>
</evidence>
<evidence type="ECO:0000313" key="5">
    <source>
        <dbReference type="EMBL" id="CAI9532711.1"/>
    </source>
</evidence>
<reference evidence="5" key="1">
    <citation type="submission" date="2023-05" db="EMBL/GenBank/DDBJ databases">
        <authorList>
            <person name="Stuckert A."/>
        </authorList>
    </citation>
    <scope>NUCLEOTIDE SEQUENCE</scope>
</reference>
<name>A0ABN9A9P9_9NEOB</name>
<sequence>MFSRPFHKDGPVPVSAYMRIYKKGDIVDIKGTCAIQKDMLQKCYHGKTGWIYNVTQHVVGIIVNKQVKG</sequence>
<dbReference type="InterPro" id="IPR008991">
    <property type="entry name" value="Translation_prot_SH3-like_sf"/>
</dbReference>
<protein>
    <recommendedName>
        <fullName evidence="4">60S ribosomal protein L21</fullName>
    </recommendedName>
</protein>
<gene>
    <name evidence="5" type="ORF">SPARVUS_LOCUS265265</name>
</gene>
<comment type="similarity">
    <text evidence="1">Belongs to the eukaryotic ribosomal protein eL21 family.</text>
</comment>
<organism evidence="5 6">
    <name type="scientific">Staurois parvus</name>
    <dbReference type="NCBI Taxonomy" id="386267"/>
    <lineage>
        <taxon>Eukaryota</taxon>
        <taxon>Metazoa</taxon>
        <taxon>Chordata</taxon>
        <taxon>Craniata</taxon>
        <taxon>Vertebrata</taxon>
        <taxon>Euteleostomi</taxon>
        <taxon>Amphibia</taxon>
        <taxon>Batrachia</taxon>
        <taxon>Anura</taxon>
        <taxon>Neobatrachia</taxon>
        <taxon>Ranoidea</taxon>
        <taxon>Ranidae</taxon>
        <taxon>Staurois</taxon>
    </lineage>
</organism>
<proteinExistence type="inferred from homology"/>
<accession>A0ABN9A9P9</accession>
<dbReference type="InterPro" id="IPR036948">
    <property type="entry name" value="Ribosomal_eL21_sf"/>
</dbReference>
<evidence type="ECO:0000313" key="6">
    <source>
        <dbReference type="Proteomes" id="UP001162483"/>
    </source>
</evidence>
<evidence type="ECO:0000256" key="1">
    <source>
        <dbReference type="ARBA" id="ARBA00008427"/>
    </source>
</evidence>
<dbReference type="InterPro" id="IPR001147">
    <property type="entry name" value="Ribosomal_eL21"/>
</dbReference>
<keyword evidence="6" id="KW-1185">Reference proteome</keyword>